<keyword evidence="3" id="KW-0805">Transcription regulation</keyword>
<feature type="region of interest" description="Disordered" evidence="6">
    <location>
        <begin position="80"/>
        <end position="102"/>
    </location>
</feature>
<evidence type="ECO:0000256" key="1">
    <source>
        <dbReference type="ARBA" id="ARBA00011764"/>
    </source>
</evidence>
<feature type="domain" description="Myb/SANT-like DNA-binding" evidence="7">
    <location>
        <begin position="8"/>
        <end position="84"/>
    </location>
</feature>
<dbReference type="PANTHER" id="PTHR23098">
    <property type="entry name" value="AGAP001331-PA-RELATED"/>
    <property type="match status" value="1"/>
</dbReference>
<evidence type="ECO:0000259" key="7">
    <source>
        <dbReference type="Pfam" id="PF13873"/>
    </source>
</evidence>
<dbReference type="EMBL" id="OV651833">
    <property type="protein sequence ID" value="CAH1107482.1"/>
    <property type="molecule type" value="Genomic_DNA"/>
</dbReference>
<evidence type="ECO:0000313" key="9">
    <source>
        <dbReference type="Proteomes" id="UP001153636"/>
    </source>
</evidence>
<sequence>MMAVEEKKSYCTQSQKETLINLMREKENEPILSGKFSATFTFKDARSKRQNIASILNSAPGASKDWKLWKKKWQDLRFKAKKKKSDQVKHARGTGGGPPLDTKYDTTNELILSTIAPTAITGYMNVNETPIDFQFASIDEKDEPTDMNEEYVQGEANEIVLDDHIYSKENIVP</sequence>
<evidence type="ECO:0000313" key="8">
    <source>
        <dbReference type="EMBL" id="CAH1107482.1"/>
    </source>
</evidence>
<dbReference type="Proteomes" id="UP001153636">
    <property type="component" value="Chromosome 21"/>
</dbReference>
<evidence type="ECO:0000256" key="4">
    <source>
        <dbReference type="ARBA" id="ARBA00023163"/>
    </source>
</evidence>
<proteinExistence type="predicted"/>
<organism evidence="8 9">
    <name type="scientific">Psylliodes chrysocephalus</name>
    <dbReference type="NCBI Taxonomy" id="3402493"/>
    <lineage>
        <taxon>Eukaryota</taxon>
        <taxon>Metazoa</taxon>
        <taxon>Ecdysozoa</taxon>
        <taxon>Arthropoda</taxon>
        <taxon>Hexapoda</taxon>
        <taxon>Insecta</taxon>
        <taxon>Pterygota</taxon>
        <taxon>Neoptera</taxon>
        <taxon>Endopterygota</taxon>
        <taxon>Coleoptera</taxon>
        <taxon>Polyphaga</taxon>
        <taxon>Cucujiformia</taxon>
        <taxon>Chrysomeloidea</taxon>
        <taxon>Chrysomelidae</taxon>
        <taxon>Galerucinae</taxon>
        <taxon>Alticini</taxon>
        <taxon>Psylliodes</taxon>
    </lineage>
</organism>
<comment type="subunit">
    <text evidence="1">Self-associates forming complexes of several hundred monomers.</text>
</comment>
<dbReference type="GO" id="GO:0005634">
    <property type="term" value="C:nucleus"/>
    <property type="evidence" value="ECO:0007669"/>
    <property type="project" value="TreeGrafter"/>
</dbReference>
<accession>A0A9P0GFJ6</accession>
<dbReference type="OrthoDB" id="7543230at2759"/>
<evidence type="ECO:0000256" key="3">
    <source>
        <dbReference type="ARBA" id="ARBA00023015"/>
    </source>
</evidence>
<evidence type="ECO:0000256" key="2">
    <source>
        <dbReference type="ARBA" id="ARBA00016807"/>
    </source>
</evidence>
<name>A0A9P0GFJ6_9CUCU</name>
<comment type="function">
    <text evidence="5">Involved in transvection phenomena (= synapsis-dependent gene expression), where the synaptic pairing of chromosomes carrying genes with which zeste interacts influences the expression of these genes. Zeste binds to DNA and stimulates transcription from a nearby promoter.</text>
</comment>
<dbReference type="InterPro" id="IPR028002">
    <property type="entry name" value="Myb_DNA-bind_5"/>
</dbReference>
<dbReference type="PANTHER" id="PTHR23098:SF16">
    <property type="entry name" value="REGULATORY PROTEIN ZESTE"/>
    <property type="match status" value="1"/>
</dbReference>
<reference evidence="8" key="1">
    <citation type="submission" date="2022-01" db="EMBL/GenBank/DDBJ databases">
        <authorList>
            <person name="King R."/>
        </authorList>
    </citation>
    <scope>NUCLEOTIDE SEQUENCE</scope>
</reference>
<keyword evidence="9" id="KW-1185">Reference proteome</keyword>
<protein>
    <recommendedName>
        <fullName evidence="2">Regulatory protein zeste</fullName>
    </recommendedName>
</protein>
<dbReference type="Pfam" id="PF13873">
    <property type="entry name" value="Myb_DNA-bind_5"/>
    <property type="match status" value="1"/>
</dbReference>
<keyword evidence="4" id="KW-0804">Transcription</keyword>
<dbReference type="AlphaFoldDB" id="A0A9P0GFJ6"/>
<gene>
    <name evidence="8" type="ORF">PSYICH_LOCUS8077</name>
</gene>
<evidence type="ECO:0000256" key="5">
    <source>
        <dbReference type="ARBA" id="ARBA00025466"/>
    </source>
</evidence>
<evidence type="ECO:0000256" key="6">
    <source>
        <dbReference type="SAM" id="MobiDB-lite"/>
    </source>
</evidence>